<gene>
    <name evidence="3" type="ORF">GN244_ATG09450</name>
    <name evidence="2" type="ORF">GN244_ATG11942</name>
    <name evidence="4" type="ORF">GN958_ATG03189</name>
</gene>
<feature type="chain" id="PRO_5036417842" description="Secreted RxLR effector peptide protein" evidence="1">
    <location>
        <begin position="20"/>
        <end position="229"/>
    </location>
</feature>
<dbReference type="OMA" id="NIYLRFM"/>
<organism evidence="2 5">
    <name type="scientific">Phytophthora infestans</name>
    <name type="common">Potato late blight agent</name>
    <name type="synonym">Botrytis infestans</name>
    <dbReference type="NCBI Taxonomy" id="4787"/>
    <lineage>
        <taxon>Eukaryota</taxon>
        <taxon>Sar</taxon>
        <taxon>Stramenopiles</taxon>
        <taxon>Oomycota</taxon>
        <taxon>Peronosporomycetes</taxon>
        <taxon>Peronosporales</taxon>
        <taxon>Peronosporaceae</taxon>
        <taxon>Phytophthora</taxon>
    </lineage>
</organism>
<evidence type="ECO:0000256" key="1">
    <source>
        <dbReference type="SAM" id="SignalP"/>
    </source>
</evidence>
<dbReference type="AlphaFoldDB" id="A0A833VZY1"/>
<comment type="caution">
    <text evidence="2">The sequence shown here is derived from an EMBL/GenBank/DDBJ whole genome shotgun (WGS) entry which is preliminary data.</text>
</comment>
<evidence type="ECO:0000313" key="3">
    <source>
        <dbReference type="EMBL" id="KAF4038424.1"/>
    </source>
</evidence>
<name>A0A833VZY1_PHYIN</name>
<evidence type="ECO:0000313" key="4">
    <source>
        <dbReference type="EMBL" id="KAF4147616.1"/>
    </source>
</evidence>
<dbReference type="EMBL" id="WSZM01000284">
    <property type="protein sequence ID" value="KAF4036034.1"/>
    <property type="molecule type" value="Genomic_DNA"/>
</dbReference>
<keyword evidence="1" id="KW-0732">Signal</keyword>
<dbReference type="Proteomes" id="UP000602510">
    <property type="component" value="Unassembled WGS sequence"/>
</dbReference>
<sequence length="229" mass="26660">MYLGLTIVFILLVTTSTYGAASIGNSQTSSTPCCDKRLLSSFKPVVSQSSGNEERINNPIKTMEIRSWFMNGKTQDFVENSLKLKGLSGEAKRAHPNYKYYQKFLYDVEGRQLDQLYRRGIPMETLWKRLRLENVRLKELDKNNGFRIFVRFMERYDESNFVSMQRGVMKHVWTAYQHLPEGHKYAAAIVWGRAGRPRKYVKLALRMDTSANRNQFYQKFLQVSGKKDG</sequence>
<evidence type="ECO:0008006" key="6">
    <source>
        <dbReference type="Google" id="ProtNLM"/>
    </source>
</evidence>
<dbReference type="EMBL" id="WSZM01000196">
    <property type="protein sequence ID" value="KAF4038424.1"/>
    <property type="molecule type" value="Genomic_DNA"/>
</dbReference>
<evidence type="ECO:0000313" key="2">
    <source>
        <dbReference type="EMBL" id="KAF4036034.1"/>
    </source>
</evidence>
<keyword evidence="5" id="KW-1185">Reference proteome</keyword>
<feature type="signal peptide" evidence="1">
    <location>
        <begin position="1"/>
        <end position="19"/>
    </location>
</feature>
<dbReference type="Proteomes" id="UP000704712">
    <property type="component" value="Unassembled WGS sequence"/>
</dbReference>
<proteinExistence type="predicted"/>
<evidence type="ECO:0000313" key="5">
    <source>
        <dbReference type="Proteomes" id="UP000602510"/>
    </source>
</evidence>
<reference evidence="2" key="1">
    <citation type="submission" date="2020-04" db="EMBL/GenBank/DDBJ databases">
        <title>Hybrid Assembly of Korean Phytophthora infestans isolates.</title>
        <authorList>
            <person name="Prokchorchik M."/>
            <person name="Lee Y."/>
            <person name="Seo J."/>
            <person name="Cho J.-H."/>
            <person name="Park Y.-E."/>
            <person name="Jang D.-C."/>
            <person name="Im J.-S."/>
            <person name="Choi J.-G."/>
            <person name="Park H.-J."/>
            <person name="Lee G.-B."/>
            <person name="Lee Y.-G."/>
            <person name="Hong S.-Y."/>
            <person name="Cho K."/>
            <person name="Sohn K.H."/>
        </authorList>
    </citation>
    <scope>NUCLEOTIDE SEQUENCE</scope>
    <source>
        <strain evidence="2">KR_1_A1</strain>
        <strain evidence="4">KR_2_A2</strain>
    </source>
</reference>
<protein>
    <recommendedName>
        <fullName evidence="6">Secreted RxLR effector peptide protein</fullName>
    </recommendedName>
</protein>
<dbReference type="EMBL" id="JAACNO010000425">
    <property type="protein sequence ID" value="KAF4147616.1"/>
    <property type="molecule type" value="Genomic_DNA"/>
</dbReference>
<accession>A0A833VZY1</accession>